<reference evidence="2" key="1">
    <citation type="submission" date="2022-06" db="EMBL/GenBank/DDBJ databases">
        <title>Sequencing the genomes of 1000 actinobacteria strains.</title>
        <authorList>
            <person name="Klenk H.-P."/>
        </authorList>
    </citation>
    <scope>NUCLEOTIDE SEQUENCE</scope>
    <source>
        <strain evidence="2">DSM 46694</strain>
    </source>
</reference>
<sequence length="296" mass="30638">MSDQKRALTAGVALLERAIDYALGSLRIVTPAALCRPTPCADWNLQQLLHHLGDSLQTLHEAAAGHIRTGPDPLTPTPPTRPTPTRPTPTRTRAPAPPPRPGTATPPAGTAAPVPPAGPGTATPPARTAAPVPPAGPGTSAAAASLACDRAAGLPAGRGTNAAAAAGWLTPAPELWTRNPALVLRDSATEVLGQWIAATTADLVTIHDRHLTSPMVAAAGAIEITAHAWDVARACGEHHPIPPLLAEELLDLAHLFVTRADRPERFARAVSVPMSAPIQDHLLAHLGRNPGWPVQN</sequence>
<feature type="compositionally biased region" description="Low complexity" evidence="1">
    <location>
        <begin position="119"/>
        <end position="130"/>
    </location>
</feature>
<evidence type="ECO:0000313" key="2">
    <source>
        <dbReference type="EMBL" id="MCP2361495.1"/>
    </source>
</evidence>
<dbReference type="SUPFAM" id="SSF109854">
    <property type="entry name" value="DinB/YfiT-like putative metalloenzymes"/>
    <property type="match status" value="1"/>
</dbReference>
<protein>
    <recommendedName>
        <fullName evidence="4">Mycothiol-dependent maleylpyruvate isomerase metal-binding domain-containing protein</fullName>
    </recommendedName>
</protein>
<dbReference type="Proteomes" id="UP001139648">
    <property type="component" value="Unassembled WGS sequence"/>
</dbReference>
<feature type="region of interest" description="Disordered" evidence="1">
    <location>
        <begin position="66"/>
        <end position="141"/>
    </location>
</feature>
<gene>
    <name evidence="2" type="ORF">HD597_008515</name>
</gene>
<dbReference type="AlphaFoldDB" id="A0A9X2K6H5"/>
<feature type="compositionally biased region" description="Pro residues" evidence="1">
    <location>
        <begin position="73"/>
        <end position="87"/>
    </location>
</feature>
<dbReference type="RefSeq" id="WP_253750791.1">
    <property type="nucleotide sequence ID" value="NZ_JAMZEB010000002.1"/>
</dbReference>
<organism evidence="2 3">
    <name type="scientific">Nonomuraea thailandensis</name>
    <dbReference type="NCBI Taxonomy" id="1188745"/>
    <lineage>
        <taxon>Bacteria</taxon>
        <taxon>Bacillati</taxon>
        <taxon>Actinomycetota</taxon>
        <taxon>Actinomycetes</taxon>
        <taxon>Streptosporangiales</taxon>
        <taxon>Streptosporangiaceae</taxon>
        <taxon>Nonomuraea</taxon>
    </lineage>
</organism>
<name>A0A9X2K6H5_9ACTN</name>
<dbReference type="EMBL" id="JAMZEB010000002">
    <property type="protein sequence ID" value="MCP2361495.1"/>
    <property type="molecule type" value="Genomic_DNA"/>
</dbReference>
<proteinExistence type="predicted"/>
<evidence type="ECO:0008006" key="4">
    <source>
        <dbReference type="Google" id="ProtNLM"/>
    </source>
</evidence>
<evidence type="ECO:0000313" key="3">
    <source>
        <dbReference type="Proteomes" id="UP001139648"/>
    </source>
</evidence>
<accession>A0A9X2K6H5</accession>
<dbReference type="InterPro" id="IPR034660">
    <property type="entry name" value="DinB/YfiT-like"/>
</dbReference>
<keyword evidence="3" id="KW-1185">Reference proteome</keyword>
<comment type="caution">
    <text evidence="2">The sequence shown here is derived from an EMBL/GenBank/DDBJ whole genome shotgun (WGS) entry which is preliminary data.</text>
</comment>
<evidence type="ECO:0000256" key="1">
    <source>
        <dbReference type="SAM" id="MobiDB-lite"/>
    </source>
</evidence>
<feature type="compositionally biased region" description="Low complexity" evidence="1">
    <location>
        <begin position="102"/>
        <end position="112"/>
    </location>
</feature>